<evidence type="ECO:0000313" key="2">
    <source>
        <dbReference type="Proteomes" id="UP001152795"/>
    </source>
</evidence>
<reference evidence="1" key="1">
    <citation type="submission" date="2020-04" db="EMBL/GenBank/DDBJ databases">
        <authorList>
            <person name="Alioto T."/>
            <person name="Alioto T."/>
            <person name="Gomez Garrido J."/>
        </authorList>
    </citation>
    <scope>NUCLEOTIDE SEQUENCE</scope>
    <source>
        <strain evidence="1">A484AB</strain>
    </source>
</reference>
<dbReference type="EMBL" id="CACRXK020006365">
    <property type="protein sequence ID" value="CAB4009173.1"/>
    <property type="molecule type" value="Genomic_DNA"/>
</dbReference>
<keyword evidence="2" id="KW-1185">Reference proteome</keyword>
<dbReference type="Proteomes" id="UP001152795">
    <property type="component" value="Unassembled WGS sequence"/>
</dbReference>
<evidence type="ECO:0000313" key="1">
    <source>
        <dbReference type="EMBL" id="CAB4009173.1"/>
    </source>
</evidence>
<organism evidence="1 2">
    <name type="scientific">Paramuricea clavata</name>
    <name type="common">Red gorgonian</name>
    <name type="synonym">Violescent sea-whip</name>
    <dbReference type="NCBI Taxonomy" id="317549"/>
    <lineage>
        <taxon>Eukaryota</taxon>
        <taxon>Metazoa</taxon>
        <taxon>Cnidaria</taxon>
        <taxon>Anthozoa</taxon>
        <taxon>Octocorallia</taxon>
        <taxon>Malacalcyonacea</taxon>
        <taxon>Plexauridae</taxon>
        <taxon>Paramuricea</taxon>
    </lineage>
</organism>
<dbReference type="AlphaFoldDB" id="A0A7D9IN05"/>
<sequence length="319" mass="36848">MADSHKIKTYVERHGCEMCSIDKISVLSYLLMKQPYNPILWVLYSVCTYLHGCKPKSFKHREIRIRDYYVAREHWLSGSFSDIRDIIAIDNVTTKQPRTSIATLYAPDIQSLTPAESLVNMKTLYNIPVEWIPYIATCENLFVLLPFTFCCREVLIRTSTKMVRCQSLQLEPQYLVDDMYFHVGCGPCCDGSDVMVEVFAALPIHVGIHNLMTVIAEYDFRNPAEMLYAVGRYEPVLPYFISKDEHEAMKGSEVRKYLAHILVCKECYKYLFDFLMLVDQSVSHHPYPNHVDVSKDRLNDAGIPIFEYVLDAEINPITV</sequence>
<name>A0A7D9IN05_PARCT</name>
<protein>
    <submittedName>
        <fullName evidence="1">Uncharacterized protein</fullName>
    </submittedName>
</protein>
<proteinExistence type="predicted"/>
<accession>A0A7D9IN05</accession>
<gene>
    <name evidence="1" type="ORF">PACLA_8A027981</name>
</gene>
<comment type="caution">
    <text evidence="1">The sequence shown here is derived from an EMBL/GenBank/DDBJ whole genome shotgun (WGS) entry which is preliminary data.</text>
</comment>